<keyword evidence="2" id="KW-0560">Oxidoreductase</keyword>
<evidence type="ECO:0000313" key="6">
    <source>
        <dbReference type="Proteomes" id="UP000831113"/>
    </source>
</evidence>
<evidence type="ECO:0000256" key="2">
    <source>
        <dbReference type="ARBA" id="ARBA00023002"/>
    </source>
</evidence>
<evidence type="ECO:0000313" key="5">
    <source>
        <dbReference type="EMBL" id="UOG74382.1"/>
    </source>
</evidence>
<sequence length="251" mass="27833">MPQFGLLGRSLQHSFSQTYFSQKFDSLHLADHQYELFELPTIDALPELLAEHPDLRGLNVTIPYKEQVWPYLDEIASSAARVGAVNVIEFSDGRLIGHNTDVVGFRESLKGFVPADFAGRALVLGSGGASKAVEVALRDLNIGYWVVSRNPMGTGLTYAELTPQVLEDHLLVINATPLGTYPKVDEYAPIPYEALTPQHYLHDLIYNPSETEFMRRGQAAGAQTKNGFEMLCLQAEAAWSIWNKEQPSIAL</sequence>
<dbReference type="InterPro" id="IPR036291">
    <property type="entry name" value="NAD(P)-bd_dom_sf"/>
</dbReference>
<feature type="domain" description="Shikimate dehydrogenase substrate binding N-terminal" evidence="4">
    <location>
        <begin position="6"/>
        <end position="88"/>
    </location>
</feature>
<protein>
    <submittedName>
        <fullName evidence="5">Shikimate dehydrogenase</fullName>
    </submittedName>
</protein>
<dbReference type="EMBL" id="CP094669">
    <property type="protein sequence ID" value="UOG74382.1"/>
    <property type="molecule type" value="Genomic_DNA"/>
</dbReference>
<accession>A0ABY4CX99</accession>
<dbReference type="SUPFAM" id="SSF53223">
    <property type="entry name" value="Aminoacid dehydrogenase-like, N-terminal domain"/>
    <property type="match status" value="1"/>
</dbReference>
<gene>
    <name evidence="5" type="ORF">MTX78_19965</name>
</gene>
<reference evidence="5 6" key="1">
    <citation type="submission" date="2022-03" db="EMBL/GenBank/DDBJ databases">
        <title>Hymenobactersp. isolated from the air.</title>
        <authorList>
            <person name="Won M."/>
            <person name="Kwon S.-W."/>
        </authorList>
    </citation>
    <scope>NUCLEOTIDE SEQUENCE [LARGE SCALE GENOMIC DNA]</scope>
    <source>
        <strain evidence="5 6">KACC 21982</strain>
    </source>
</reference>
<name>A0ABY4CX99_9BACT</name>
<dbReference type="InterPro" id="IPR013708">
    <property type="entry name" value="Shikimate_DH-bd_N"/>
</dbReference>
<keyword evidence="3" id="KW-0057">Aromatic amino acid biosynthesis</keyword>
<dbReference type="RefSeq" id="WP_243797725.1">
    <property type="nucleotide sequence ID" value="NZ_CP094669.1"/>
</dbReference>
<dbReference type="SUPFAM" id="SSF51735">
    <property type="entry name" value="NAD(P)-binding Rossmann-fold domains"/>
    <property type="match status" value="1"/>
</dbReference>
<dbReference type="Gene3D" id="3.40.50.10860">
    <property type="entry name" value="Leucine Dehydrogenase, chain A, domain 1"/>
    <property type="match status" value="1"/>
</dbReference>
<evidence type="ECO:0000256" key="1">
    <source>
        <dbReference type="ARBA" id="ARBA00004871"/>
    </source>
</evidence>
<dbReference type="PANTHER" id="PTHR21089:SF1">
    <property type="entry name" value="BIFUNCTIONAL 3-DEHYDROQUINATE DEHYDRATASE_SHIKIMATE DEHYDROGENASE, CHLOROPLASTIC"/>
    <property type="match status" value="1"/>
</dbReference>
<dbReference type="Proteomes" id="UP000831113">
    <property type="component" value="Chromosome"/>
</dbReference>
<dbReference type="CDD" id="cd01065">
    <property type="entry name" value="NAD_bind_Shikimate_DH"/>
    <property type="match status" value="1"/>
</dbReference>
<keyword evidence="3" id="KW-0028">Amino-acid biosynthesis</keyword>
<dbReference type="InterPro" id="IPR046346">
    <property type="entry name" value="Aminoacid_DH-like_N_sf"/>
</dbReference>
<dbReference type="Pfam" id="PF08501">
    <property type="entry name" value="Shikimate_dh_N"/>
    <property type="match status" value="1"/>
</dbReference>
<organism evidence="5 6">
    <name type="scientific">Hymenobacter tibetensis</name>
    <dbReference type="NCBI Taxonomy" id="497967"/>
    <lineage>
        <taxon>Bacteria</taxon>
        <taxon>Pseudomonadati</taxon>
        <taxon>Bacteroidota</taxon>
        <taxon>Cytophagia</taxon>
        <taxon>Cytophagales</taxon>
        <taxon>Hymenobacteraceae</taxon>
        <taxon>Hymenobacter</taxon>
    </lineage>
</organism>
<proteinExistence type="predicted"/>
<dbReference type="Gene3D" id="3.40.50.720">
    <property type="entry name" value="NAD(P)-binding Rossmann-like Domain"/>
    <property type="match status" value="1"/>
</dbReference>
<keyword evidence="6" id="KW-1185">Reference proteome</keyword>
<dbReference type="InterPro" id="IPR022893">
    <property type="entry name" value="Shikimate_DH_fam"/>
</dbReference>
<comment type="pathway">
    <text evidence="1">Metabolic intermediate biosynthesis; chorismate biosynthesis; chorismate from D-erythrose 4-phosphate and phosphoenolpyruvate: step 4/7.</text>
</comment>
<dbReference type="PANTHER" id="PTHR21089">
    <property type="entry name" value="SHIKIMATE DEHYDROGENASE"/>
    <property type="match status" value="1"/>
</dbReference>
<evidence type="ECO:0000259" key="4">
    <source>
        <dbReference type="Pfam" id="PF08501"/>
    </source>
</evidence>
<evidence type="ECO:0000256" key="3">
    <source>
        <dbReference type="ARBA" id="ARBA00023141"/>
    </source>
</evidence>